<dbReference type="InterPro" id="IPR007730">
    <property type="entry name" value="SPOR-like_dom"/>
</dbReference>
<evidence type="ECO:0000259" key="1">
    <source>
        <dbReference type="Pfam" id="PF05036"/>
    </source>
</evidence>
<dbReference type="InterPro" id="IPR036680">
    <property type="entry name" value="SPOR-like_sf"/>
</dbReference>
<gene>
    <name evidence="2" type="ORF">MG292_01535</name>
</gene>
<reference evidence="2 3" key="1">
    <citation type="submission" date="2023-06" db="EMBL/GenBank/DDBJ databases">
        <title>Complete Genome Sequence of Flavobacterium keumense K3R-10.</title>
        <authorList>
            <person name="Jeong H."/>
            <person name="Jhang S.Y."/>
            <person name="Kim J.N."/>
        </authorList>
    </citation>
    <scope>NUCLEOTIDE SEQUENCE [LARGE SCALE GENOMIC DNA]</scope>
    <source>
        <strain evidence="2 3">K3R-10</strain>
    </source>
</reference>
<organism evidence="2 3">
    <name type="scientific">Flavobacterium keumense</name>
    <dbReference type="NCBI Taxonomy" id="1306518"/>
    <lineage>
        <taxon>Bacteria</taxon>
        <taxon>Pseudomonadati</taxon>
        <taxon>Bacteroidota</taxon>
        <taxon>Flavobacteriia</taxon>
        <taxon>Flavobacteriales</taxon>
        <taxon>Flavobacteriaceae</taxon>
        <taxon>Flavobacterium</taxon>
    </lineage>
</organism>
<evidence type="ECO:0000313" key="3">
    <source>
        <dbReference type="Proteomes" id="UP001232117"/>
    </source>
</evidence>
<dbReference type="Proteomes" id="UP001232117">
    <property type="component" value="Chromosome"/>
</dbReference>
<evidence type="ECO:0000313" key="2">
    <source>
        <dbReference type="EMBL" id="WGK94934.1"/>
    </source>
</evidence>
<keyword evidence="3" id="KW-1185">Reference proteome</keyword>
<sequence length="130" mass="15544">MRILSTTNFVLYLVLFYFQSFYSYSQNSKTASNIDEKIDVLLNEKRKYNPAIIANDRYKIQIFSGESEKAKKIVQTFKQEYKDIDVTIVFNTPNYKVWVGNFRSRIEAERNLIMIRKKYKTTLLIKPNKY</sequence>
<name>A0ABY8N6R7_9FLAO</name>
<dbReference type="EMBL" id="CP092332">
    <property type="protein sequence ID" value="WGK94934.1"/>
    <property type="molecule type" value="Genomic_DNA"/>
</dbReference>
<protein>
    <submittedName>
        <fullName evidence="2">SPOR domain-containing protein</fullName>
    </submittedName>
</protein>
<feature type="domain" description="SPOR" evidence="1">
    <location>
        <begin position="55"/>
        <end position="119"/>
    </location>
</feature>
<dbReference type="Pfam" id="PF05036">
    <property type="entry name" value="SPOR"/>
    <property type="match status" value="1"/>
</dbReference>
<dbReference type="RefSeq" id="WP_264534450.1">
    <property type="nucleotide sequence ID" value="NZ_CP092332.1"/>
</dbReference>
<accession>A0ABY8N6R7</accession>
<dbReference type="Gene3D" id="3.30.70.1070">
    <property type="entry name" value="Sporulation related repeat"/>
    <property type="match status" value="1"/>
</dbReference>
<proteinExistence type="predicted"/>